<evidence type="ECO:0000256" key="1">
    <source>
        <dbReference type="ARBA" id="ARBA00023015"/>
    </source>
</evidence>
<dbReference type="GO" id="GO:0005829">
    <property type="term" value="C:cytosol"/>
    <property type="evidence" value="ECO:0007669"/>
    <property type="project" value="TreeGrafter"/>
</dbReference>
<reference evidence="7" key="1">
    <citation type="submission" date="2016-09" db="EMBL/GenBank/DDBJ databases">
        <authorList>
            <person name="Chen S."/>
            <person name="Walker E."/>
        </authorList>
    </citation>
    <scope>NUCLEOTIDE SEQUENCE [LARGE SCALE GENOMIC DNA]</scope>
    <source>
        <strain evidence="7">MSU</strain>
    </source>
</reference>
<evidence type="ECO:0000313" key="5">
    <source>
        <dbReference type="EMBL" id="OHT46226.1"/>
    </source>
</evidence>
<name>A0A1S1JAP3_9FLAO</name>
<sequence>MSISEETFITNLGFHIRQLREKKGLSQQELADYCNIPQNQIGRVERAEINTTVKTLIKIANALDVEPKELLDFPLK</sequence>
<dbReference type="InterPro" id="IPR001387">
    <property type="entry name" value="Cro/C1-type_HTH"/>
</dbReference>
<dbReference type="EMBL" id="MIKE01000011">
    <property type="protein sequence ID" value="OHT46226.1"/>
    <property type="molecule type" value="Genomic_DNA"/>
</dbReference>
<evidence type="ECO:0000313" key="8">
    <source>
        <dbReference type="Proteomes" id="UP000198319"/>
    </source>
</evidence>
<evidence type="ECO:0000259" key="4">
    <source>
        <dbReference type="PROSITE" id="PS50943"/>
    </source>
</evidence>
<evidence type="ECO:0000313" key="7">
    <source>
        <dbReference type="Proteomes" id="UP000180252"/>
    </source>
</evidence>
<reference evidence="5" key="2">
    <citation type="submission" date="2016-09" db="EMBL/GenBank/DDBJ databases">
        <authorList>
            <person name="Capua I."/>
            <person name="De Benedictis P."/>
            <person name="Joannis T."/>
            <person name="Lombin L.H."/>
            <person name="Cattoli G."/>
        </authorList>
    </citation>
    <scope>NUCLEOTIDE SEQUENCE [LARGE SCALE GENOMIC DNA]</scope>
    <source>
        <strain evidence="5">MSU</strain>
    </source>
</reference>
<dbReference type="EMBL" id="MUHG01000002">
    <property type="protein sequence ID" value="OXB22185.1"/>
    <property type="molecule type" value="Genomic_DNA"/>
</dbReference>
<dbReference type="STRING" id="1278819.BHE19_01550"/>
<evidence type="ECO:0000256" key="2">
    <source>
        <dbReference type="ARBA" id="ARBA00023125"/>
    </source>
</evidence>
<dbReference type="GO" id="GO:0003700">
    <property type="term" value="F:DNA-binding transcription factor activity"/>
    <property type="evidence" value="ECO:0007669"/>
    <property type="project" value="TreeGrafter"/>
</dbReference>
<keyword evidence="3" id="KW-0804">Transcription</keyword>
<dbReference type="SUPFAM" id="SSF47413">
    <property type="entry name" value="lambda repressor-like DNA-binding domains"/>
    <property type="match status" value="1"/>
</dbReference>
<dbReference type="PANTHER" id="PTHR46797">
    <property type="entry name" value="HTH-TYPE TRANSCRIPTIONAL REGULATOR"/>
    <property type="match status" value="1"/>
</dbReference>
<protein>
    <submittedName>
        <fullName evidence="5">Transcriptional regulator</fullName>
    </submittedName>
</protein>
<reference evidence="6 8" key="3">
    <citation type="submission" date="2016-11" db="EMBL/GenBank/DDBJ databases">
        <title>Whole genomes of Flavobacteriaceae.</title>
        <authorList>
            <person name="Stine C."/>
            <person name="Li C."/>
            <person name="Tadesse D."/>
        </authorList>
    </citation>
    <scope>NUCLEOTIDE SEQUENCE [LARGE SCALE GENOMIC DNA]</scope>
    <source>
        <strain evidence="6 8">ATCC BAA-2541</strain>
    </source>
</reference>
<dbReference type="PANTHER" id="PTHR46797:SF23">
    <property type="entry name" value="HTH-TYPE TRANSCRIPTIONAL REGULATOR SUTR"/>
    <property type="match status" value="1"/>
</dbReference>
<gene>
    <name evidence="6" type="ORF">B0A71_01575</name>
    <name evidence="5" type="ORF">BHE19_01550</name>
</gene>
<dbReference type="CDD" id="cd00093">
    <property type="entry name" value="HTH_XRE"/>
    <property type="match status" value="1"/>
</dbReference>
<keyword evidence="2" id="KW-0238">DNA-binding</keyword>
<dbReference type="AlphaFoldDB" id="A0A1S1JAP3"/>
<dbReference type="GO" id="GO:0003677">
    <property type="term" value="F:DNA binding"/>
    <property type="evidence" value="ECO:0007669"/>
    <property type="project" value="UniProtKB-KW"/>
</dbReference>
<evidence type="ECO:0000313" key="6">
    <source>
        <dbReference type="EMBL" id="OXB22185.1"/>
    </source>
</evidence>
<accession>A0A1S1JAP3</accession>
<proteinExistence type="predicted"/>
<dbReference type="Proteomes" id="UP000198319">
    <property type="component" value="Unassembled WGS sequence"/>
</dbReference>
<dbReference type="Proteomes" id="UP000180252">
    <property type="component" value="Unassembled WGS sequence"/>
</dbReference>
<feature type="domain" description="HTH cro/C1-type" evidence="4">
    <location>
        <begin position="16"/>
        <end position="70"/>
    </location>
</feature>
<dbReference type="InterPro" id="IPR010982">
    <property type="entry name" value="Lambda_DNA-bd_dom_sf"/>
</dbReference>
<dbReference type="Gene3D" id="1.10.260.40">
    <property type="entry name" value="lambda repressor-like DNA-binding domains"/>
    <property type="match status" value="1"/>
</dbReference>
<dbReference type="PROSITE" id="PS50943">
    <property type="entry name" value="HTH_CROC1"/>
    <property type="match status" value="1"/>
</dbReference>
<dbReference type="Pfam" id="PF01381">
    <property type="entry name" value="HTH_3"/>
    <property type="match status" value="1"/>
</dbReference>
<keyword evidence="8" id="KW-1185">Reference proteome</keyword>
<dbReference type="RefSeq" id="WP_017494716.1">
    <property type="nucleotide sequence ID" value="NZ_MIKE01000011.1"/>
</dbReference>
<keyword evidence="1" id="KW-0805">Transcription regulation</keyword>
<dbReference type="SMART" id="SM00530">
    <property type="entry name" value="HTH_XRE"/>
    <property type="match status" value="1"/>
</dbReference>
<dbReference type="InterPro" id="IPR050807">
    <property type="entry name" value="TransReg_Diox_bact_type"/>
</dbReference>
<organism evidence="5 7">
    <name type="scientific">Flavobacterium tructae</name>
    <dbReference type="NCBI Taxonomy" id="1114873"/>
    <lineage>
        <taxon>Bacteria</taxon>
        <taxon>Pseudomonadati</taxon>
        <taxon>Bacteroidota</taxon>
        <taxon>Flavobacteriia</taxon>
        <taxon>Flavobacteriales</taxon>
        <taxon>Flavobacteriaceae</taxon>
        <taxon>Flavobacterium</taxon>
    </lineage>
</organism>
<evidence type="ECO:0000256" key="3">
    <source>
        <dbReference type="ARBA" id="ARBA00023163"/>
    </source>
</evidence>
<dbReference type="OrthoDB" id="680346at2"/>
<comment type="caution">
    <text evidence="5">The sequence shown here is derived from an EMBL/GenBank/DDBJ whole genome shotgun (WGS) entry which is preliminary data.</text>
</comment>